<dbReference type="PhylomeDB" id="A8AA00"/>
<dbReference type="InterPro" id="IPR014729">
    <property type="entry name" value="Rossmann-like_a/b/a_fold"/>
</dbReference>
<evidence type="ECO:0000256" key="5">
    <source>
        <dbReference type="PIRNR" id="PIRNR001589"/>
    </source>
</evidence>
<evidence type="ECO:0000313" key="11">
    <source>
        <dbReference type="Proteomes" id="UP000000262"/>
    </source>
</evidence>
<dbReference type="NCBIfam" id="TIGR01536">
    <property type="entry name" value="asn_synth_AEB"/>
    <property type="match status" value="1"/>
</dbReference>
<dbReference type="GO" id="GO:0006529">
    <property type="term" value="P:asparagine biosynthetic process"/>
    <property type="evidence" value="ECO:0007669"/>
    <property type="project" value="UniProtKB-KW"/>
</dbReference>
<dbReference type="InterPro" id="IPR001962">
    <property type="entry name" value="Asn_synthase"/>
</dbReference>
<dbReference type="PIRSF" id="PIRSF001589">
    <property type="entry name" value="Asn_synthetase_glu-h"/>
    <property type="match status" value="1"/>
</dbReference>
<dbReference type="SUPFAM" id="SSF56235">
    <property type="entry name" value="N-terminal nucleophile aminohydrolases (Ntn hydrolases)"/>
    <property type="match status" value="1"/>
</dbReference>
<dbReference type="GeneID" id="5562153"/>
<dbReference type="GO" id="GO:0004066">
    <property type="term" value="F:asparagine synthase (glutamine-hydrolyzing) activity"/>
    <property type="evidence" value="ECO:0007669"/>
    <property type="project" value="UniProtKB-EC"/>
</dbReference>
<dbReference type="EMBL" id="CP000816">
    <property type="protein sequence ID" value="ABU81752.1"/>
    <property type="molecule type" value="Genomic_DNA"/>
</dbReference>
<dbReference type="PANTHER" id="PTHR43284:SF1">
    <property type="entry name" value="ASPARAGINE SYNTHETASE"/>
    <property type="match status" value="1"/>
</dbReference>
<gene>
    <name evidence="10" type="ordered locus">Igni_0570</name>
</gene>
<evidence type="ECO:0000256" key="6">
    <source>
        <dbReference type="PIRSR" id="PIRSR001589-1"/>
    </source>
</evidence>
<keyword evidence="6" id="KW-0061">Asparagine biosynthesis</keyword>
<proteinExistence type="inferred from homology"/>
<dbReference type="eggNOG" id="arCOG00071">
    <property type="taxonomic scope" value="Archaea"/>
</dbReference>
<keyword evidence="6" id="KW-0028">Amino-acid biosynthesis</keyword>
<dbReference type="CDD" id="cd01991">
    <property type="entry name" value="Asn_synthase_B_C"/>
    <property type="match status" value="1"/>
</dbReference>
<dbReference type="Proteomes" id="UP000000262">
    <property type="component" value="Chromosome"/>
</dbReference>
<dbReference type="RefSeq" id="WP_011998604.1">
    <property type="nucleotide sequence ID" value="NC_009776.1"/>
</dbReference>
<feature type="active site" description="For GATase activity" evidence="6">
    <location>
        <position position="2"/>
    </location>
</feature>
<dbReference type="Pfam" id="PF13522">
    <property type="entry name" value="GATase_6"/>
    <property type="match status" value="1"/>
</dbReference>
<dbReference type="AlphaFoldDB" id="A8AA00"/>
<comment type="similarity">
    <text evidence="1">Belongs to the asparagine synthetase family.</text>
</comment>
<evidence type="ECO:0000256" key="1">
    <source>
        <dbReference type="ARBA" id="ARBA00005752"/>
    </source>
</evidence>
<dbReference type="InterPro" id="IPR033738">
    <property type="entry name" value="AsnB_N"/>
</dbReference>
<keyword evidence="2 5" id="KW-0547">Nucleotide-binding</keyword>
<evidence type="ECO:0000256" key="4">
    <source>
        <dbReference type="ARBA" id="ARBA00022962"/>
    </source>
</evidence>
<dbReference type="SUPFAM" id="SSF52402">
    <property type="entry name" value="Adenine nucleotide alpha hydrolases-like"/>
    <property type="match status" value="1"/>
</dbReference>
<dbReference type="Gene3D" id="3.60.20.10">
    <property type="entry name" value="Glutamine Phosphoribosylpyrophosphate, subunit 1, domain 1"/>
    <property type="match status" value="1"/>
</dbReference>
<dbReference type="CDD" id="cd00712">
    <property type="entry name" value="AsnB"/>
    <property type="match status" value="1"/>
</dbReference>
<feature type="domain" description="Glutamine amidotransferase type-2" evidence="9">
    <location>
        <begin position="2"/>
        <end position="212"/>
    </location>
</feature>
<protein>
    <recommendedName>
        <fullName evidence="5">Putative asparagine synthetase [glutamine-hydrolyzing]</fullName>
        <ecNumber evidence="5">6.3.5.4</ecNumber>
    </recommendedName>
</protein>
<dbReference type="Pfam" id="PF00733">
    <property type="entry name" value="Asn_synthase"/>
    <property type="match status" value="1"/>
</dbReference>
<sequence>MCGIVAVSCARPCVEERRLVSALDAIEHRGPDGRGYWISEDRKTALGNVRLAIIDPKDEGLQPMFNEDGSVGVVLNGEIYNYKEIRQNLKDEHEFLSNTDTEVLLHAYEEMGVDVVHSLRGMFAFAIYDERKGTIFVARDHVGKKPLFYYQGEDFVVLASEPSAIKAFVKNLSKNPLGAFYLFAHFSPLPEQHFFENVKLLRNGEYMIIKDGKVIEKKKYYTLKFDKRVSDITSYVKELHRELIRAVEYRLIADVPVSLALSSGVDSTLLASIITKELNRNDVSTFTVTVKGAGEFDEVELASKVAEELNLDHAVVEFDFEDYIKLTYELTKKVGLPITDPSLVMGYGMAKAARERGYKVIIVGEGGDELFFGYPVYKQIYELTLTLSSLPLLELPFWVVKEVRSYYNKALCYATLHKLVTARGLSLRSQCCEAFPPELCDLLVLSYRVLESLSAPRNLAERLLSYEYNQRIPNHLNLKVDFYSMAASVEARAPLLDYKLIEKAMSLDPAWKRYIMMKEPKLIGKLILKKYLSEETWRKVTSRKVGFGQQAKDVLMRIAEEEAPSRLKSSEILKKVIDPNIFERYDTKRLSFVAWQVFSYSVWEEVIATW</sequence>
<comment type="catalytic activity">
    <reaction evidence="5">
        <text>L-aspartate + L-glutamine + ATP + H2O = L-asparagine + L-glutamate + AMP + diphosphate + H(+)</text>
        <dbReference type="Rhea" id="RHEA:12228"/>
        <dbReference type="ChEBI" id="CHEBI:15377"/>
        <dbReference type="ChEBI" id="CHEBI:15378"/>
        <dbReference type="ChEBI" id="CHEBI:29985"/>
        <dbReference type="ChEBI" id="CHEBI:29991"/>
        <dbReference type="ChEBI" id="CHEBI:30616"/>
        <dbReference type="ChEBI" id="CHEBI:33019"/>
        <dbReference type="ChEBI" id="CHEBI:58048"/>
        <dbReference type="ChEBI" id="CHEBI:58359"/>
        <dbReference type="ChEBI" id="CHEBI:456215"/>
        <dbReference type="EC" id="6.3.5.4"/>
    </reaction>
</comment>
<dbReference type="KEGG" id="iho:Igni_0570"/>
<feature type="binding site" evidence="7">
    <location>
        <position position="100"/>
    </location>
    <ligand>
        <name>L-glutamine</name>
        <dbReference type="ChEBI" id="CHEBI:58359"/>
    </ligand>
</feature>
<dbReference type="EC" id="6.3.5.4" evidence="5"/>
<evidence type="ECO:0000256" key="3">
    <source>
        <dbReference type="ARBA" id="ARBA00022840"/>
    </source>
</evidence>
<organism evidence="10 11">
    <name type="scientific">Ignicoccus hospitalis (strain KIN4/I / DSM 18386 / JCM 14125)</name>
    <dbReference type="NCBI Taxonomy" id="453591"/>
    <lineage>
        <taxon>Archaea</taxon>
        <taxon>Thermoproteota</taxon>
        <taxon>Thermoprotei</taxon>
        <taxon>Desulfurococcales</taxon>
        <taxon>Desulfurococcaceae</taxon>
        <taxon>Ignicoccus</taxon>
    </lineage>
</organism>
<dbReference type="GO" id="GO:0005524">
    <property type="term" value="F:ATP binding"/>
    <property type="evidence" value="ECO:0007669"/>
    <property type="project" value="UniProtKB-KW"/>
</dbReference>
<reference evidence="10 11" key="1">
    <citation type="journal article" date="2008" name="Genome Biol.">
        <title>A genomic analysis of the archaeal system Ignicoccus hospitalis-Nanoarchaeum equitans.</title>
        <authorList>
            <person name="Podar M."/>
            <person name="Anderson I."/>
            <person name="Makarova K.S."/>
            <person name="Elkins J.G."/>
            <person name="Ivanova N."/>
            <person name="Wall M.A."/>
            <person name="Lykidis A."/>
            <person name="Mavromatis K."/>
            <person name="Sun H."/>
            <person name="Hudson M.E."/>
            <person name="Chen W."/>
            <person name="Deciu C."/>
            <person name="Hutchison D."/>
            <person name="Eads J.R."/>
            <person name="Anderson A."/>
            <person name="Fernandes F."/>
            <person name="Szeto E."/>
            <person name="Lapidus A."/>
            <person name="Kyrpides N.C."/>
            <person name="Saier M.H.Jr."/>
            <person name="Richardson P.M."/>
            <person name="Rachel R."/>
            <person name="Huber H."/>
            <person name="Eisen J.A."/>
            <person name="Koonin E.V."/>
            <person name="Keller M."/>
            <person name="Stetter K.O."/>
        </authorList>
    </citation>
    <scope>NUCLEOTIDE SEQUENCE [LARGE SCALE GENOMIC DNA]</scope>
    <source>
        <strain evidence="11">KIN4/I / DSM 18386 / JCM 14125</strain>
    </source>
</reference>
<evidence type="ECO:0000256" key="7">
    <source>
        <dbReference type="PIRSR" id="PIRSR001589-2"/>
    </source>
</evidence>
<dbReference type="Gene3D" id="3.40.50.620">
    <property type="entry name" value="HUPs"/>
    <property type="match status" value="1"/>
</dbReference>
<name>A8AA00_IGNH4</name>
<keyword evidence="4 6" id="KW-0315">Glutamine amidotransferase</keyword>
<dbReference type="PANTHER" id="PTHR43284">
    <property type="entry name" value="ASPARAGINE SYNTHETASE (GLUTAMINE-HYDROLYZING)"/>
    <property type="match status" value="1"/>
</dbReference>
<accession>A8AA00</accession>
<dbReference type="PROSITE" id="PS51278">
    <property type="entry name" value="GATASE_TYPE_2"/>
    <property type="match status" value="1"/>
</dbReference>
<dbReference type="InterPro" id="IPR006426">
    <property type="entry name" value="Asn_synth_AEB"/>
</dbReference>
<dbReference type="HOGENOM" id="CLU_014658_3_1_2"/>
<feature type="site" description="Important for beta-aspartyl-AMP intermediate formation" evidence="8">
    <location>
        <position position="365"/>
    </location>
</feature>
<feature type="binding site" evidence="7">
    <location>
        <position position="288"/>
    </location>
    <ligand>
        <name>ATP</name>
        <dbReference type="ChEBI" id="CHEBI:30616"/>
    </ligand>
</feature>
<dbReference type="InterPro" id="IPR029055">
    <property type="entry name" value="Ntn_hydrolases_N"/>
</dbReference>
<dbReference type="InterPro" id="IPR017932">
    <property type="entry name" value="GATase_2_dom"/>
</dbReference>
<dbReference type="STRING" id="453591.Igni_0570"/>
<dbReference type="InterPro" id="IPR051786">
    <property type="entry name" value="ASN_synthetase/amidase"/>
</dbReference>
<evidence type="ECO:0000256" key="8">
    <source>
        <dbReference type="PIRSR" id="PIRSR001589-3"/>
    </source>
</evidence>
<keyword evidence="11" id="KW-1185">Reference proteome</keyword>
<evidence type="ECO:0000256" key="2">
    <source>
        <dbReference type="ARBA" id="ARBA00022741"/>
    </source>
</evidence>
<evidence type="ECO:0000259" key="9">
    <source>
        <dbReference type="PROSITE" id="PS51278"/>
    </source>
</evidence>
<keyword evidence="3 5" id="KW-0067">ATP-binding</keyword>
<dbReference type="OrthoDB" id="8692at2157"/>
<evidence type="ECO:0000313" key="10">
    <source>
        <dbReference type="EMBL" id="ABU81752.1"/>
    </source>
</evidence>